<comment type="pathway">
    <text evidence="4">Lipid metabolism.</text>
</comment>
<comment type="catalytic activity">
    <reaction evidence="1">
        <text>a CDP-1,2-diacyl-sn-glycerol + H2O = a 1,2-diacyl-sn-glycero-3-phosphate + CMP + 2 H(+)</text>
        <dbReference type="Rhea" id="RHEA:15221"/>
        <dbReference type="ChEBI" id="CHEBI:15377"/>
        <dbReference type="ChEBI" id="CHEBI:15378"/>
        <dbReference type="ChEBI" id="CHEBI:58332"/>
        <dbReference type="ChEBI" id="CHEBI:58608"/>
        <dbReference type="ChEBI" id="CHEBI:60377"/>
        <dbReference type="EC" id="3.6.1.26"/>
    </reaction>
</comment>
<evidence type="ECO:0000256" key="5">
    <source>
        <dbReference type="ARBA" id="ARBA00006435"/>
    </source>
</evidence>
<organism evidence="18 19">
    <name type="scientific">Gordonia insulae</name>
    <dbReference type="NCBI Taxonomy" id="2420509"/>
    <lineage>
        <taxon>Bacteria</taxon>
        <taxon>Bacillati</taxon>
        <taxon>Actinomycetota</taxon>
        <taxon>Actinomycetes</taxon>
        <taxon>Mycobacteriales</taxon>
        <taxon>Gordoniaceae</taxon>
        <taxon>Gordonia</taxon>
    </lineage>
</organism>
<evidence type="ECO:0000256" key="6">
    <source>
        <dbReference type="ARBA" id="ARBA00012375"/>
    </source>
</evidence>
<dbReference type="Pfam" id="PF02611">
    <property type="entry name" value="CDH"/>
    <property type="match status" value="1"/>
</dbReference>
<dbReference type="UniPathway" id="UPA00609">
    <property type="reaction ID" value="UER00664"/>
</dbReference>
<evidence type="ECO:0000256" key="12">
    <source>
        <dbReference type="ARBA" id="ARBA00023098"/>
    </source>
</evidence>
<protein>
    <recommendedName>
        <fullName evidence="6">CDP-diacylglycerol diphosphatase</fullName>
        <ecNumber evidence="6">3.6.1.26</ecNumber>
    </recommendedName>
    <alternativeName>
        <fullName evidence="16">CDP-diacylglycerol phosphatidylhydrolase</fullName>
    </alternativeName>
    <alternativeName>
        <fullName evidence="17">CDP-diglyceride hydrolase</fullName>
    </alternativeName>
</protein>
<dbReference type="PROSITE" id="PS51318">
    <property type="entry name" value="TAT"/>
    <property type="match status" value="1"/>
</dbReference>
<keyword evidence="15" id="KW-1208">Phospholipid metabolism</keyword>
<keyword evidence="10 18" id="KW-0378">Hydrolase</keyword>
<comment type="pathway">
    <text evidence="3">Phospholipid metabolism; CDP-diacylglycerol degradation; phosphatidate from CDP-diacylglycerol: step 1/1.</text>
</comment>
<evidence type="ECO:0000313" key="19">
    <source>
        <dbReference type="Proteomes" id="UP000271469"/>
    </source>
</evidence>
<keyword evidence="7" id="KW-1003">Cell membrane</keyword>
<reference evidence="18 19" key="1">
    <citation type="submission" date="2018-11" db="EMBL/GenBank/DDBJ databases">
        <title>Gordonia insulae sp. nov., isolated from an island soil.</title>
        <authorList>
            <person name="Kim Y.S."/>
            <person name="Kim S.B."/>
        </authorList>
    </citation>
    <scope>NUCLEOTIDE SEQUENCE [LARGE SCALE GENOMIC DNA]</scope>
    <source>
        <strain evidence="18 19">MMS17-SY073</strain>
    </source>
</reference>
<evidence type="ECO:0000256" key="17">
    <source>
        <dbReference type="ARBA" id="ARBA00032892"/>
    </source>
</evidence>
<keyword evidence="11" id="KW-1133">Transmembrane helix</keyword>
<evidence type="ECO:0000256" key="9">
    <source>
        <dbReference type="ARBA" id="ARBA00022692"/>
    </source>
</evidence>
<proteinExistence type="inferred from homology"/>
<evidence type="ECO:0000256" key="11">
    <source>
        <dbReference type="ARBA" id="ARBA00022989"/>
    </source>
</evidence>
<dbReference type="Gene3D" id="3.30.428.30">
    <property type="entry name" value="HIT family - CDH-like"/>
    <property type="match status" value="1"/>
</dbReference>
<evidence type="ECO:0000256" key="3">
    <source>
        <dbReference type="ARBA" id="ARBA00004927"/>
    </source>
</evidence>
<evidence type="ECO:0000256" key="1">
    <source>
        <dbReference type="ARBA" id="ARBA00001007"/>
    </source>
</evidence>
<accession>A0A3G8JT92</accession>
<gene>
    <name evidence="18" type="primary">cdh_2</name>
    <name evidence="18" type="ORF">D7316_04904</name>
</gene>
<keyword evidence="12" id="KW-0443">Lipid metabolism</keyword>
<comment type="subcellular location">
    <subcellularLocation>
        <location evidence="2">Cell membrane</location>
        <topology evidence="2">Single-pass membrane protein</topology>
    </subcellularLocation>
</comment>
<evidence type="ECO:0000256" key="14">
    <source>
        <dbReference type="ARBA" id="ARBA00023209"/>
    </source>
</evidence>
<dbReference type="GO" id="GO:0008715">
    <property type="term" value="F:CDP-diacylglycerol diphosphatase activity"/>
    <property type="evidence" value="ECO:0007669"/>
    <property type="project" value="UniProtKB-EC"/>
</dbReference>
<keyword evidence="19" id="KW-1185">Reference proteome</keyword>
<evidence type="ECO:0000256" key="13">
    <source>
        <dbReference type="ARBA" id="ARBA00023136"/>
    </source>
</evidence>
<keyword evidence="14" id="KW-0594">Phospholipid biosynthesis</keyword>
<dbReference type="SUPFAM" id="SSF54197">
    <property type="entry name" value="HIT-like"/>
    <property type="match status" value="1"/>
</dbReference>
<keyword evidence="13" id="KW-0472">Membrane</keyword>
<keyword evidence="8" id="KW-0444">Lipid biosynthesis</keyword>
<name>A0A3G8JT92_9ACTN</name>
<dbReference type="GO" id="GO:0046342">
    <property type="term" value="P:CDP-diacylglycerol catabolic process"/>
    <property type="evidence" value="ECO:0007669"/>
    <property type="project" value="UniProtKB-UniPathway"/>
</dbReference>
<evidence type="ECO:0000256" key="10">
    <source>
        <dbReference type="ARBA" id="ARBA00022801"/>
    </source>
</evidence>
<sequence>MDDSTHRTQGFSRRTFLTTSAAIGVGAALGAGSVSAAPLDLGSSGLRGAPPPPPPGCGSVNSQDFLWQAVKDVTPANKGTNDYVVEPQPQPTTAFSQLYAIRHGGDQPKSPFDQLLLPTRRISGIECETTWQPDMLNLWKYSWTEATSILKIPEETIVVGINSKKARKLNQLHIHLSRLNNDTRKSLNGATGLPTKLSDWTQPNALVKLSINEPGRPSAHFRVVHLDALLPNLFVELHKLVGKAAMADQMIAVAKAPKGFYVISSSGSGVHDGTGSCEGLFFM</sequence>
<dbReference type="EMBL" id="CP033972">
    <property type="protein sequence ID" value="AZG48287.1"/>
    <property type="molecule type" value="Genomic_DNA"/>
</dbReference>
<evidence type="ECO:0000256" key="2">
    <source>
        <dbReference type="ARBA" id="ARBA00004162"/>
    </source>
</evidence>
<dbReference type="GO" id="GO:0005886">
    <property type="term" value="C:plasma membrane"/>
    <property type="evidence" value="ECO:0007669"/>
    <property type="project" value="UniProtKB-SubCell"/>
</dbReference>
<dbReference type="GO" id="GO:0008654">
    <property type="term" value="P:phospholipid biosynthetic process"/>
    <property type="evidence" value="ECO:0007669"/>
    <property type="project" value="UniProtKB-KW"/>
</dbReference>
<evidence type="ECO:0000256" key="4">
    <source>
        <dbReference type="ARBA" id="ARBA00005189"/>
    </source>
</evidence>
<dbReference type="Proteomes" id="UP000271469">
    <property type="component" value="Chromosome"/>
</dbReference>
<dbReference type="InterPro" id="IPR006311">
    <property type="entry name" value="TAT_signal"/>
</dbReference>
<evidence type="ECO:0000256" key="15">
    <source>
        <dbReference type="ARBA" id="ARBA00023264"/>
    </source>
</evidence>
<comment type="similarity">
    <text evidence="5">Belongs to the Cdh family.</text>
</comment>
<evidence type="ECO:0000256" key="16">
    <source>
        <dbReference type="ARBA" id="ARBA00032888"/>
    </source>
</evidence>
<dbReference type="InterPro" id="IPR036265">
    <property type="entry name" value="HIT-like_sf"/>
</dbReference>
<dbReference type="AlphaFoldDB" id="A0A3G8JT92"/>
<dbReference type="EC" id="3.6.1.26" evidence="6"/>
<dbReference type="RefSeq" id="WP_124710520.1">
    <property type="nucleotide sequence ID" value="NZ_CP033972.1"/>
</dbReference>
<keyword evidence="9" id="KW-0812">Transmembrane</keyword>
<dbReference type="InterPro" id="IPR003763">
    <property type="entry name" value="CDP-diacylglyc_Pase"/>
</dbReference>
<dbReference type="OrthoDB" id="481399at2"/>
<evidence type="ECO:0000256" key="8">
    <source>
        <dbReference type="ARBA" id="ARBA00022516"/>
    </source>
</evidence>
<dbReference type="KEGG" id="gom:D7316_04904"/>
<evidence type="ECO:0000313" key="18">
    <source>
        <dbReference type="EMBL" id="AZG48287.1"/>
    </source>
</evidence>
<evidence type="ECO:0000256" key="7">
    <source>
        <dbReference type="ARBA" id="ARBA00022475"/>
    </source>
</evidence>